<dbReference type="Gene3D" id="3.40.50.1820">
    <property type="entry name" value="alpha/beta hydrolase"/>
    <property type="match status" value="1"/>
</dbReference>
<name>A0AAD8PC53_TARER</name>
<dbReference type="Proteomes" id="UP001229421">
    <property type="component" value="Unassembled WGS sequence"/>
</dbReference>
<comment type="caution">
    <text evidence="3">The sequence shown here is derived from an EMBL/GenBank/DDBJ whole genome shotgun (WGS) entry which is preliminary data.</text>
</comment>
<keyword evidence="2" id="KW-1133">Transmembrane helix</keyword>
<keyword evidence="4" id="KW-1185">Reference proteome</keyword>
<organism evidence="3 4">
    <name type="scientific">Tagetes erecta</name>
    <name type="common">African marigold</name>
    <dbReference type="NCBI Taxonomy" id="13708"/>
    <lineage>
        <taxon>Eukaryota</taxon>
        <taxon>Viridiplantae</taxon>
        <taxon>Streptophyta</taxon>
        <taxon>Embryophyta</taxon>
        <taxon>Tracheophyta</taxon>
        <taxon>Spermatophyta</taxon>
        <taxon>Magnoliopsida</taxon>
        <taxon>eudicotyledons</taxon>
        <taxon>Gunneridae</taxon>
        <taxon>Pentapetalae</taxon>
        <taxon>asterids</taxon>
        <taxon>campanulids</taxon>
        <taxon>Asterales</taxon>
        <taxon>Asteraceae</taxon>
        <taxon>Asteroideae</taxon>
        <taxon>Heliantheae alliance</taxon>
        <taxon>Tageteae</taxon>
        <taxon>Tagetes</taxon>
    </lineage>
</organism>
<keyword evidence="2" id="KW-0472">Membrane</keyword>
<dbReference type="InterPro" id="IPR029058">
    <property type="entry name" value="AB_hydrolase_fold"/>
</dbReference>
<dbReference type="SUPFAM" id="SSF53474">
    <property type="entry name" value="alpha/beta-Hydrolases"/>
    <property type="match status" value="1"/>
</dbReference>
<feature type="compositionally biased region" description="Low complexity" evidence="1">
    <location>
        <begin position="20"/>
        <end position="30"/>
    </location>
</feature>
<evidence type="ECO:0000256" key="2">
    <source>
        <dbReference type="SAM" id="Phobius"/>
    </source>
</evidence>
<evidence type="ECO:0000256" key="1">
    <source>
        <dbReference type="SAM" id="MobiDB-lite"/>
    </source>
</evidence>
<sequence>MNQLYTIPSHAPSTMTSHASGSVVVSSPPSFDRQQPTFLMSNITSSLPSIGRMIPTVSLDHRHQTMHPVPNPTFGISSTARNGWLNSSCYNNNNHQQVMHPVFNSSSEPTPPSWINSNRSSTMNLSVSNDHHFSSPMFNTCSSVQMTSVPTTNVQKFPTEGYMKASSSSWVFDDQTNSSKEAPTEDVDINEFFNFDWVQDLKKHDKSRNEDPISNNFPNSFIISSLPISLKHSSFFKHSSMAIITEEPLSSNSNPNPPQIKKPQSPTSSNPNPFAFWFYFTISVSILTLIFITISNLYTHQDPKTWFLTLPTNLRHHYSNGRTIKVQPTVHGDSVEVFTVQDGPLDSSSKVLFVHGLGCSSFLFSKVVNFLGKKGVHAVAIDLPGSGFSDRVEMVTEEKEIGGFGRVLEVYNEIKEKGVFWGFDQLVEQGYVNYDYAEDEIRVSKVKSLKAIELGPEEVGRVLGQVIDTMGLAPVDLVLHDSAFNLGANWVARNIGVVRSVTVLDSVSNQTAFPLWVLKMPLLRGVVSGFGFVFDKVIRSCCSKTGGMLDSESHRLLLKGRDGTKSVLEMGKNLNTSFDVGEWGKLDGVKNLPMQVIWSSGSSEEWIRQGQQVADALPQATFVTHSGGCWPQDDTADELAESIHKFVSKLPKPIKVTKKKEPVPEHIRDMLDEATANVHHHGFGGHEHGHGHGHSEDIVYPSGYGLAHEF</sequence>
<dbReference type="PANTHER" id="PTHR46438">
    <property type="entry name" value="ALPHA/BETA-HYDROLASES SUPERFAMILY PROTEIN"/>
    <property type="match status" value="1"/>
</dbReference>
<reference evidence="3" key="1">
    <citation type="journal article" date="2023" name="bioRxiv">
        <title>Improved chromosome-level genome assembly for marigold (Tagetes erecta).</title>
        <authorList>
            <person name="Jiang F."/>
            <person name="Yuan L."/>
            <person name="Wang S."/>
            <person name="Wang H."/>
            <person name="Xu D."/>
            <person name="Wang A."/>
            <person name="Fan W."/>
        </authorList>
    </citation>
    <scope>NUCLEOTIDE SEQUENCE</scope>
    <source>
        <strain evidence="3">WSJ</strain>
        <tissue evidence="3">Leaf</tissue>
    </source>
</reference>
<feature type="region of interest" description="Disordered" evidence="1">
    <location>
        <begin position="1"/>
        <end position="31"/>
    </location>
</feature>
<keyword evidence="2" id="KW-0812">Transmembrane</keyword>
<evidence type="ECO:0000313" key="4">
    <source>
        <dbReference type="Proteomes" id="UP001229421"/>
    </source>
</evidence>
<gene>
    <name evidence="3" type="ORF">QVD17_06320</name>
</gene>
<evidence type="ECO:0008006" key="5">
    <source>
        <dbReference type="Google" id="ProtNLM"/>
    </source>
</evidence>
<dbReference type="AlphaFoldDB" id="A0AAD8PC53"/>
<feature type="transmembrane region" description="Helical" evidence="2">
    <location>
        <begin position="274"/>
        <end position="298"/>
    </location>
</feature>
<protein>
    <recommendedName>
        <fullName evidence="5">AB hydrolase-1 domain-containing protein</fullName>
    </recommendedName>
</protein>
<evidence type="ECO:0000313" key="3">
    <source>
        <dbReference type="EMBL" id="KAK1440492.1"/>
    </source>
</evidence>
<dbReference type="EMBL" id="JAUHHV010000001">
    <property type="protein sequence ID" value="KAK1440492.1"/>
    <property type="molecule type" value="Genomic_DNA"/>
</dbReference>
<proteinExistence type="predicted"/>
<feature type="region of interest" description="Disordered" evidence="1">
    <location>
        <begin position="247"/>
        <end position="267"/>
    </location>
</feature>
<feature type="compositionally biased region" description="Polar residues" evidence="1">
    <location>
        <begin position="1"/>
        <end position="19"/>
    </location>
</feature>
<accession>A0AAD8PC53</accession>